<dbReference type="PANTHER" id="PTHR43096">
    <property type="entry name" value="DNAJ HOMOLOG 1, MITOCHONDRIAL-RELATED"/>
    <property type="match status" value="1"/>
</dbReference>
<evidence type="ECO:0000259" key="16">
    <source>
        <dbReference type="PROSITE" id="PS50076"/>
    </source>
</evidence>
<dbReference type="InterPro" id="IPR008971">
    <property type="entry name" value="HSP40/DnaJ_pept-bd"/>
</dbReference>
<dbReference type="SUPFAM" id="SSF57938">
    <property type="entry name" value="DnaJ/Hsp40 cysteine-rich domain"/>
    <property type="match status" value="1"/>
</dbReference>
<dbReference type="HAMAP" id="MF_01152">
    <property type="entry name" value="DnaJ"/>
    <property type="match status" value="1"/>
</dbReference>
<dbReference type="PROSITE" id="PS50076">
    <property type="entry name" value="DNAJ_2"/>
    <property type="match status" value="1"/>
</dbReference>
<dbReference type="AlphaFoldDB" id="A0A1Y1SCL3"/>
<dbReference type="GO" id="GO:0031072">
    <property type="term" value="F:heat shock protein binding"/>
    <property type="evidence" value="ECO:0007669"/>
    <property type="project" value="InterPro"/>
</dbReference>
<comment type="function">
    <text evidence="11 14">Participates actively in the response to hyperosmotic and heat shock by preventing the aggregation of stress-denatured proteins and by disaggregating proteins, also in an autonomous, DnaK-independent fashion. Unfolded proteins bind initially to DnaJ; upon interaction with the DnaJ-bound protein, DnaK hydrolyzes its bound ATP, resulting in the formation of a stable complex. GrpE releases ADP from DnaK; ATP binding to DnaK triggers the release of the substrate protein, thus completing the reaction cycle. Several rounds of ATP-dependent interactions between DnaJ, DnaK and GrpE are required for fully efficient folding. Also involved, together with DnaK and GrpE, in the DNA replication of plasmids through activation of initiation proteins.</text>
</comment>
<dbReference type="InterPro" id="IPR036410">
    <property type="entry name" value="HSP_DnaJ_Cys-rich_dom_sf"/>
</dbReference>
<feature type="binding site" evidence="14">
    <location>
        <position position="186"/>
    </location>
    <ligand>
        <name>Zn(2+)</name>
        <dbReference type="ChEBI" id="CHEBI:29105"/>
        <label>2</label>
    </ligand>
</feature>
<feature type="repeat" description="CXXCXGXG motif" evidence="14">
    <location>
        <begin position="183"/>
        <end position="190"/>
    </location>
</feature>
<dbReference type="PRINTS" id="PR00625">
    <property type="entry name" value="JDOMAIN"/>
</dbReference>
<feature type="zinc finger region" description="CR-type" evidence="15">
    <location>
        <begin position="131"/>
        <end position="209"/>
    </location>
</feature>
<dbReference type="CDD" id="cd10719">
    <property type="entry name" value="DnaJ_zf"/>
    <property type="match status" value="1"/>
</dbReference>
<dbReference type="PROSITE" id="PS51188">
    <property type="entry name" value="ZF_CR"/>
    <property type="match status" value="1"/>
</dbReference>
<dbReference type="Pfam" id="PF00684">
    <property type="entry name" value="DnaJ_CXXCXGXG"/>
    <property type="match status" value="1"/>
</dbReference>
<comment type="subunit">
    <text evidence="2 14">Homodimer.</text>
</comment>
<feature type="binding site" evidence="14">
    <location>
        <position position="147"/>
    </location>
    <ligand>
        <name>Zn(2+)</name>
        <dbReference type="ChEBI" id="CHEBI:29105"/>
        <label>1</label>
    </ligand>
</feature>
<keyword evidence="6 14" id="KW-0677">Repeat</keyword>
<dbReference type="GO" id="GO:0051082">
    <property type="term" value="F:unfolded protein binding"/>
    <property type="evidence" value="ECO:0007669"/>
    <property type="project" value="UniProtKB-UniRule"/>
</dbReference>
<dbReference type="InterPro" id="IPR002939">
    <property type="entry name" value="DnaJ_C"/>
</dbReference>
<evidence type="ECO:0000256" key="3">
    <source>
        <dbReference type="ARBA" id="ARBA00022490"/>
    </source>
</evidence>
<evidence type="ECO:0000256" key="6">
    <source>
        <dbReference type="ARBA" id="ARBA00022737"/>
    </source>
</evidence>
<evidence type="ECO:0000313" key="19">
    <source>
        <dbReference type="Proteomes" id="UP000192342"/>
    </source>
</evidence>
<dbReference type="Pfam" id="PF00226">
    <property type="entry name" value="DnaJ"/>
    <property type="match status" value="1"/>
</dbReference>
<evidence type="ECO:0000256" key="5">
    <source>
        <dbReference type="ARBA" id="ARBA00022723"/>
    </source>
</evidence>
<dbReference type="EMBL" id="AQQV01000003">
    <property type="protein sequence ID" value="ORE86055.1"/>
    <property type="molecule type" value="Genomic_DNA"/>
</dbReference>
<keyword evidence="7 14" id="KW-0863">Zinc-finger</keyword>
<reference evidence="18 19" key="1">
    <citation type="submission" date="2013-04" db="EMBL/GenBank/DDBJ databases">
        <title>Oceanococcus atlanticus 22II-S10r2 Genome Sequencing.</title>
        <authorList>
            <person name="Lai Q."/>
            <person name="Li G."/>
            <person name="Shao Z."/>
        </authorList>
    </citation>
    <scope>NUCLEOTIDE SEQUENCE [LARGE SCALE GENOMIC DNA]</scope>
    <source>
        <strain evidence="18 19">22II-S10r2</strain>
    </source>
</reference>
<keyword evidence="10 14" id="KW-0143">Chaperone</keyword>
<keyword evidence="8 14" id="KW-0862">Zinc</keyword>
<dbReference type="GO" id="GO:0042026">
    <property type="term" value="P:protein refolding"/>
    <property type="evidence" value="ECO:0007669"/>
    <property type="project" value="TreeGrafter"/>
</dbReference>
<dbReference type="CDD" id="cd06257">
    <property type="entry name" value="DnaJ"/>
    <property type="match status" value="1"/>
</dbReference>
<feature type="binding site" evidence="14">
    <location>
        <position position="183"/>
    </location>
    <ligand>
        <name>Zn(2+)</name>
        <dbReference type="ChEBI" id="CHEBI:29105"/>
        <label>2</label>
    </ligand>
</feature>
<dbReference type="InterPro" id="IPR001623">
    <property type="entry name" value="DnaJ_domain"/>
</dbReference>
<feature type="binding site" evidence="14">
    <location>
        <position position="197"/>
    </location>
    <ligand>
        <name>Zn(2+)</name>
        <dbReference type="ChEBI" id="CHEBI:29105"/>
        <label>1</label>
    </ligand>
</feature>
<dbReference type="SUPFAM" id="SSF49493">
    <property type="entry name" value="HSP40/DnaJ peptide-binding domain"/>
    <property type="match status" value="2"/>
</dbReference>
<dbReference type="RefSeq" id="WP_083562112.1">
    <property type="nucleotide sequence ID" value="NZ_AQQV01000003.1"/>
</dbReference>
<evidence type="ECO:0000256" key="14">
    <source>
        <dbReference type="HAMAP-Rule" id="MF_01152"/>
    </source>
</evidence>
<dbReference type="CDD" id="cd10747">
    <property type="entry name" value="DnaJ_C"/>
    <property type="match status" value="1"/>
</dbReference>
<protein>
    <recommendedName>
        <fullName evidence="13 14">Chaperone protein DnaJ</fullName>
    </recommendedName>
</protein>
<dbReference type="FunFam" id="2.10.230.10:FF:000002">
    <property type="entry name" value="Molecular chaperone DnaJ"/>
    <property type="match status" value="1"/>
</dbReference>
<dbReference type="Gene3D" id="2.10.230.10">
    <property type="entry name" value="Heat shock protein DnaJ, cysteine-rich domain"/>
    <property type="match status" value="1"/>
</dbReference>
<evidence type="ECO:0000256" key="10">
    <source>
        <dbReference type="ARBA" id="ARBA00023186"/>
    </source>
</evidence>
<dbReference type="GO" id="GO:0005524">
    <property type="term" value="F:ATP binding"/>
    <property type="evidence" value="ECO:0007669"/>
    <property type="project" value="InterPro"/>
</dbReference>
<feature type="repeat" description="CXXCXGXG motif" evidence="14">
    <location>
        <begin position="161"/>
        <end position="168"/>
    </location>
</feature>
<dbReference type="SUPFAM" id="SSF46565">
    <property type="entry name" value="Chaperone J-domain"/>
    <property type="match status" value="1"/>
</dbReference>
<dbReference type="FunFam" id="1.10.287.110:FF:000034">
    <property type="entry name" value="Chaperone protein DnaJ"/>
    <property type="match status" value="1"/>
</dbReference>
<comment type="subcellular location">
    <subcellularLocation>
        <location evidence="1 14">Cytoplasm</location>
    </subcellularLocation>
</comment>
<comment type="similarity">
    <text evidence="12 14">Belongs to the DnaJ family.</text>
</comment>
<dbReference type="Gene3D" id="1.10.287.110">
    <property type="entry name" value="DnaJ domain"/>
    <property type="match status" value="1"/>
</dbReference>
<evidence type="ECO:0000256" key="2">
    <source>
        <dbReference type="ARBA" id="ARBA00011738"/>
    </source>
</evidence>
<feature type="binding site" evidence="14">
    <location>
        <position position="144"/>
    </location>
    <ligand>
        <name>Zn(2+)</name>
        <dbReference type="ChEBI" id="CHEBI:29105"/>
        <label>1</label>
    </ligand>
</feature>
<comment type="cofactor">
    <cofactor evidence="14">
        <name>Zn(2+)</name>
        <dbReference type="ChEBI" id="CHEBI:29105"/>
    </cofactor>
    <text evidence="14">Binds 2 Zn(2+) ions per monomer.</text>
</comment>
<sequence>MSKRDYYEVLGVKRDASAAEIKKAYRRLAMKHHPDRNPGDTKSEELFKEASEAYEVLADEEKRATYDRYGHDGLKGMGGGGAGGAGFGDVFGDIFSDIFGGGGGGRGRGGARRGSDLRYNLSITLEEAAFGKEVTIKIPRWDNCSPCGGSGAKPGTQPQTCPTCHGVGQVRMQQGFFSVQQTCPQCRGRGQIITEYCPDCGGEGRQRSEKSLKVTIPAGVDTGDRIRLSGEGEAGELGGPNGDLYVQIDVKTHSFFSREDSDLICQVPIDFATAALGGELEVPTLVGKAKLQIPAETQSHKVFRLRGKGVKSVRGGATGDLLCQVVVETPVKLSKKQKELLEAFRDSLQGGGDKHNPKAKSWLDKAKDFLETHIN</sequence>
<dbReference type="Proteomes" id="UP000192342">
    <property type="component" value="Unassembled WGS sequence"/>
</dbReference>
<dbReference type="FunFam" id="2.60.260.20:FF:000004">
    <property type="entry name" value="Molecular chaperone DnaJ"/>
    <property type="match status" value="1"/>
</dbReference>
<gene>
    <name evidence="14" type="primary">dnaJ</name>
    <name evidence="18" type="ORF">ATO7_12198</name>
</gene>
<evidence type="ECO:0000259" key="17">
    <source>
        <dbReference type="PROSITE" id="PS51188"/>
    </source>
</evidence>
<dbReference type="InterPro" id="IPR036869">
    <property type="entry name" value="J_dom_sf"/>
</dbReference>
<feature type="repeat" description="CXXCXGXG motif" evidence="14">
    <location>
        <begin position="197"/>
        <end position="204"/>
    </location>
</feature>
<name>A0A1Y1SCL3_9GAMM</name>
<dbReference type="Gene3D" id="2.60.260.20">
    <property type="entry name" value="Urease metallochaperone UreE, N-terminal domain"/>
    <property type="match status" value="2"/>
</dbReference>
<evidence type="ECO:0000256" key="4">
    <source>
        <dbReference type="ARBA" id="ARBA00022705"/>
    </source>
</evidence>
<dbReference type="PANTHER" id="PTHR43096:SF48">
    <property type="entry name" value="CHAPERONE PROTEIN DNAJ"/>
    <property type="match status" value="1"/>
</dbReference>
<keyword evidence="3 14" id="KW-0963">Cytoplasm</keyword>
<organism evidence="18 19">
    <name type="scientific">Oceanococcus atlanticus</name>
    <dbReference type="NCBI Taxonomy" id="1317117"/>
    <lineage>
        <taxon>Bacteria</taxon>
        <taxon>Pseudomonadati</taxon>
        <taxon>Pseudomonadota</taxon>
        <taxon>Gammaproteobacteria</taxon>
        <taxon>Chromatiales</taxon>
        <taxon>Oceanococcaceae</taxon>
        <taxon>Oceanococcus</taxon>
    </lineage>
</organism>
<dbReference type="InterPro" id="IPR001305">
    <property type="entry name" value="HSP_DnaJ_Cys-rich_dom"/>
</dbReference>
<dbReference type="STRING" id="1317117.ATO7_12198"/>
<dbReference type="Pfam" id="PF01556">
    <property type="entry name" value="DnaJ_C"/>
    <property type="match status" value="1"/>
</dbReference>
<feature type="repeat" description="CXXCXGXG motif" evidence="14">
    <location>
        <begin position="144"/>
        <end position="151"/>
    </location>
</feature>
<dbReference type="GO" id="GO:0005737">
    <property type="term" value="C:cytoplasm"/>
    <property type="evidence" value="ECO:0007669"/>
    <property type="project" value="UniProtKB-SubCell"/>
</dbReference>
<feature type="binding site" evidence="14">
    <location>
        <position position="161"/>
    </location>
    <ligand>
        <name>Zn(2+)</name>
        <dbReference type="ChEBI" id="CHEBI:29105"/>
        <label>2</label>
    </ligand>
</feature>
<dbReference type="GO" id="GO:0009408">
    <property type="term" value="P:response to heat"/>
    <property type="evidence" value="ECO:0007669"/>
    <property type="project" value="InterPro"/>
</dbReference>
<feature type="domain" description="CR-type" evidence="17">
    <location>
        <begin position="131"/>
        <end position="209"/>
    </location>
</feature>
<evidence type="ECO:0000256" key="1">
    <source>
        <dbReference type="ARBA" id="ARBA00004496"/>
    </source>
</evidence>
<evidence type="ECO:0000256" key="8">
    <source>
        <dbReference type="ARBA" id="ARBA00022833"/>
    </source>
</evidence>
<accession>A0A1Y1SCL3</accession>
<dbReference type="InterPro" id="IPR012724">
    <property type="entry name" value="DnaJ"/>
</dbReference>
<keyword evidence="5 14" id="KW-0479">Metal-binding</keyword>
<evidence type="ECO:0000256" key="11">
    <source>
        <dbReference type="ARBA" id="ARBA00053423"/>
    </source>
</evidence>
<dbReference type="NCBIfam" id="TIGR02349">
    <property type="entry name" value="DnaJ_bact"/>
    <property type="match status" value="1"/>
</dbReference>
<dbReference type="NCBIfam" id="NF008035">
    <property type="entry name" value="PRK10767.1"/>
    <property type="match status" value="1"/>
</dbReference>
<evidence type="ECO:0000256" key="9">
    <source>
        <dbReference type="ARBA" id="ARBA00023016"/>
    </source>
</evidence>
<evidence type="ECO:0000256" key="12">
    <source>
        <dbReference type="ARBA" id="ARBA00061004"/>
    </source>
</evidence>
<comment type="domain">
    <text evidence="14">The J domain is necessary and sufficient to stimulate DnaK ATPase activity. Zinc center 1 plays an important role in the autonomous, DnaK-independent chaperone activity of DnaJ. Zinc center 2 is essential for interaction with DnaK and for DnaJ activity.</text>
</comment>
<dbReference type="GO" id="GO:0008270">
    <property type="term" value="F:zinc ion binding"/>
    <property type="evidence" value="ECO:0007669"/>
    <property type="project" value="UniProtKB-UniRule"/>
</dbReference>
<feature type="binding site" evidence="14">
    <location>
        <position position="200"/>
    </location>
    <ligand>
        <name>Zn(2+)</name>
        <dbReference type="ChEBI" id="CHEBI:29105"/>
        <label>1</label>
    </ligand>
</feature>
<evidence type="ECO:0000256" key="7">
    <source>
        <dbReference type="ARBA" id="ARBA00022771"/>
    </source>
</evidence>
<dbReference type="PROSITE" id="PS00636">
    <property type="entry name" value="DNAJ_1"/>
    <property type="match status" value="1"/>
</dbReference>
<dbReference type="SMART" id="SM00271">
    <property type="entry name" value="DnaJ"/>
    <property type="match status" value="1"/>
</dbReference>
<evidence type="ECO:0000313" key="18">
    <source>
        <dbReference type="EMBL" id="ORE86055.1"/>
    </source>
</evidence>
<comment type="caution">
    <text evidence="18">The sequence shown here is derived from an EMBL/GenBank/DDBJ whole genome shotgun (WGS) entry which is preliminary data.</text>
</comment>
<evidence type="ECO:0000256" key="13">
    <source>
        <dbReference type="ARBA" id="ARBA00067609"/>
    </source>
</evidence>
<evidence type="ECO:0000256" key="15">
    <source>
        <dbReference type="PROSITE-ProRule" id="PRU00546"/>
    </source>
</evidence>
<keyword evidence="9 14" id="KW-0346">Stress response</keyword>
<proteinExistence type="inferred from homology"/>
<feature type="domain" description="J" evidence="16">
    <location>
        <begin position="5"/>
        <end position="70"/>
    </location>
</feature>
<dbReference type="GO" id="GO:0006260">
    <property type="term" value="P:DNA replication"/>
    <property type="evidence" value="ECO:0007669"/>
    <property type="project" value="UniProtKB-KW"/>
</dbReference>
<feature type="binding site" evidence="14">
    <location>
        <position position="164"/>
    </location>
    <ligand>
        <name>Zn(2+)</name>
        <dbReference type="ChEBI" id="CHEBI:29105"/>
        <label>2</label>
    </ligand>
</feature>
<keyword evidence="4 14" id="KW-0235">DNA replication</keyword>
<dbReference type="InterPro" id="IPR018253">
    <property type="entry name" value="DnaJ_domain_CS"/>
</dbReference>
<keyword evidence="19" id="KW-1185">Reference proteome</keyword>
<dbReference type="OrthoDB" id="9779889at2"/>